<feature type="transmembrane region" description="Helical" evidence="6">
    <location>
        <begin position="95"/>
        <end position="117"/>
    </location>
</feature>
<dbReference type="eggNOG" id="COG1380">
    <property type="taxonomic scope" value="Bacteria"/>
</dbReference>
<evidence type="ECO:0000313" key="7">
    <source>
        <dbReference type="EMBL" id="EPF74270.1"/>
    </source>
</evidence>
<proteinExistence type="predicted"/>
<name>S3N2I3_9GAMM</name>
<dbReference type="GO" id="GO:0005886">
    <property type="term" value="C:plasma membrane"/>
    <property type="evidence" value="ECO:0007669"/>
    <property type="project" value="UniProtKB-SubCell"/>
</dbReference>
<keyword evidence="4 6" id="KW-1133">Transmembrane helix</keyword>
<dbReference type="EMBL" id="ATGI01000021">
    <property type="protein sequence ID" value="EPF74270.1"/>
    <property type="molecule type" value="Genomic_DNA"/>
</dbReference>
<dbReference type="Pfam" id="PF03788">
    <property type="entry name" value="LrgA"/>
    <property type="match status" value="1"/>
</dbReference>
<keyword evidence="2" id="KW-1003">Cell membrane</keyword>
<evidence type="ECO:0008006" key="9">
    <source>
        <dbReference type="Google" id="ProtNLM"/>
    </source>
</evidence>
<comment type="subcellular location">
    <subcellularLocation>
        <location evidence="1">Cell membrane</location>
        <topology evidence="1">Multi-pass membrane protein</topology>
    </subcellularLocation>
</comment>
<reference evidence="7 8" key="1">
    <citation type="submission" date="2013-06" db="EMBL/GenBank/DDBJ databases">
        <title>The Genome Sequence of Acinetobacter rudis CIP 110305.</title>
        <authorList>
            <consortium name="The Broad Institute Genome Sequencing Platform"/>
            <consortium name="The Broad Institute Genome Sequencing Center for Infectious Disease"/>
            <person name="Cerqueira G."/>
            <person name="Feldgarden M."/>
            <person name="Courvalin P."/>
            <person name="Perichon B."/>
            <person name="Grillot-Courvalin C."/>
            <person name="Clermont D."/>
            <person name="Rocha E."/>
            <person name="Yoon E.-J."/>
            <person name="Nemec A."/>
            <person name="Young S.K."/>
            <person name="Zeng Q."/>
            <person name="Gargeya S."/>
            <person name="Fitzgerald M."/>
            <person name="Abouelleil A."/>
            <person name="Alvarado L."/>
            <person name="Berlin A.M."/>
            <person name="Chapman S.B."/>
            <person name="Dewar J."/>
            <person name="Goldberg J."/>
            <person name="Griggs A."/>
            <person name="Gujja S."/>
            <person name="Hansen M."/>
            <person name="Howarth C."/>
            <person name="Imamovic A."/>
            <person name="Larimer J."/>
            <person name="McCowan C."/>
            <person name="Murphy C."/>
            <person name="Pearson M."/>
            <person name="Priest M."/>
            <person name="Roberts A."/>
            <person name="Saif S."/>
            <person name="Shea T."/>
            <person name="Sykes S."/>
            <person name="Wortman J."/>
            <person name="Nusbaum C."/>
            <person name="Birren B."/>
        </authorList>
    </citation>
    <scope>NUCLEOTIDE SEQUENCE [LARGE SCALE GENOMIC DNA]</scope>
    <source>
        <strain evidence="7 8">CIP 110305</strain>
    </source>
</reference>
<accession>S3N2I3</accession>
<dbReference type="STRING" id="632955.GCA_000829675_03478"/>
<dbReference type="Proteomes" id="UP000014568">
    <property type="component" value="Unassembled WGS sequence"/>
</dbReference>
<evidence type="ECO:0000256" key="5">
    <source>
        <dbReference type="ARBA" id="ARBA00023136"/>
    </source>
</evidence>
<dbReference type="PATRIC" id="fig|421052.3.peg.1594"/>
<dbReference type="PANTHER" id="PTHR33931">
    <property type="entry name" value="HOLIN-LIKE PROTEIN CIDA-RELATED"/>
    <property type="match status" value="1"/>
</dbReference>
<dbReference type="HOGENOM" id="CLU_113736_3_1_6"/>
<feature type="transmembrane region" description="Helical" evidence="6">
    <location>
        <begin position="33"/>
        <end position="52"/>
    </location>
</feature>
<keyword evidence="8" id="KW-1185">Reference proteome</keyword>
<organism evidence="7 8">
    <name type="scientific">Acinetobacter rudis CIP 110305</name>
    <dbReference type="NCBI Taxonomy" id="421052"/>
    <lineage>
        <taxon>Bacteria</taxon>
        <taxon>Pseudomonadati</taxon>
        <taxon>Pseudomonadota</taxon>
        <taxon>Gammaproteobacteria</taxon>
        <taxon>Moraxellales</taxon>
        <taxon>Moraxellaceae</taxon>
        <taxon>Acinetobacter</taxon>
    </lineage>
</organism>
<keyword evidence="5 6" id="KW-0472">Membrane</keyword>
<sequence>MKFQHHLTVLSQLALIILVWAAADLIQTTFQLPIASGVLGLFLLLLLLQLKWIKLSMVEQGAQFLLRNLLLFFIPPVVGLIQYQELLWQRGGQLVFAITVSTICVMVSSVWSIQWLLRKSTQQAQS</sequence>
<evidence type="ECO:0000256" key="6">
    <source>
        <dbReference type="SAM" id="Phobius"/>
    </source>
</evidence>
<dbReference type="OrthoDB" id="194658at2"/>
<keyword evidence="3 6" id="KW-0812">Transmembrane</keyword>
<protein>
    <recommendedName>
        <fullName evidence="9">Holin-like protein</fullName>
    </recommendedName>
</protein>
<dbReference type="PANTHER" id="PTHR33931:SF2">
    <property type="entry name" value="HOLIN-LIKE PROTEIN CIDA"/>
    <property type="match status" value="1"/>
</dbReference>
<dbReference type="RefSeq" id="WP_016656045.1">
    <property type="nucleotide sequence ID" value="NZ_KE340353.1"/>
</dbReference>
<gene>
    <name evidence="7" type="ORF">F945_01637</name>
</gene>
<evidence type="ECO:0000256" key="3">
    <source>
        <dbReference type="ARBA" id="ARBA00022692"/>
    </source>
</evidence>
<evidence type="ECO:0000313" key="8">
    <source>
        <dbReference type="Proteomes" id="UP000014568"/>
    </source>
</evidence>
<dbReference type="AlphaFoldDB" id="S3N2I3"/>
<comment type="caution">
    <text evidence="7">The sequence shown here is derived from an EMBL/GenBank/DDBJ whole genome shotgun (WGS) entry which is preliminary data.</text>
</comment>
<evidence type="ECO:0000256" key="1">
    <source>
        <dbReference type="ARBA" id="ARBA00004651"/>
    </source>
</evidence>
<evidence type="ECO:0000256" key="2">
    <source>
        <dbReference type="ARBA" id="ARBA00022475"/>
    </source>
</evidence>
<dbReference type="InterPro" id="IPR005538">
    <property type="entry name" value="LrgA/CidA"/>
</dbReference>
<feature type="transmembrane region" description="Helical" evidence="6">
    <location>
        <begin position="64"/>
        <end position="83"/>
    </location>
</feature>
<evidence type="ECO:0000256" key="4">
    <source>
        <dbReference type="ARBA" id="ARBA00022989"/>
    </source>
</evidence>